<dbReference type="EMBL" id="JBDXMX010000006">
    <property type="protein sequence ID" value="MEO9248769.1"/>
    <property type="molecule type" value="Genomic_DNA"/>
</dbReference>
<proteinExistence type="inferred from homology"/>
<dbReference type="InterPro" id="IPR008794">
    <property type="entry name" value="Pro_racemase_fam"/>
</dbReference>
<evidence type="ECO:0000313" key="3">
    <source>
        <dbReference type="Proteomes" id="UP001484097"/>
    </source>
</evidence>
<dbReference type="Proteomes" id="UP001484097">
    <property type="component" value="Unassembled WGS sequence"/>
</dbReference>
<evidence type="ECO:0000256" key="1">
    <source>
        <dbReference type="ARBA" id="ARBA00007529"/>
    </source>
</evidence>
<comment type="similarity">
    <text evidence="1">Belongs to the proline racemase family.</text>
</comment>
<accession>A0ABV0IMD0</accession>
<name>A0ABV0IMD0_9MICC</name>
<protein>
    <submittedName>
        <fullName evidence="2">Proline racemase family protein</fullName>
    </submittedName>
</protein>
<dbReference type="PANTHER" id="PTHR33442:SF1">
    <property type="entry name" value="TRANS-3-HYDROXY-L-PROLINE DEHYDRATASE"/>
    <property type="match status" value="1"/>
</dbReference>
<dbReference type="PIRSF" id="PIRSF029792">
    <property type="entry name" value="Pro_racemase"/>
    <property type="match status" value="1"/>
</dbReference>
<gene>
    <name evidence="2" type="ORF">ABDK96_13870</name>
</gene>
<comment type="caution">
    <text evidence="2">The sequence shown here is derived from an EMBL/GenBank/DDBJ whole genome shotgun (WGS) entry which is preliminary data.</text>
</comment>
<dbReference type="RefSeq" id="WP_347921491.1">
    <property type="nucleotide sequence ID" value="NZ_JBDXMX010000006.1"/>
</dbReference>
<dbReference type="PANTHER" id="PTHR33442">
    <property type="entry name" value="TRANS-3-HYDROXY-L-PROLINE DEHYDRATASE"/>
    <property type="match status" value="1"/>
</dbReference>
<evidence type="ECO:0000313" key="2">
    <source>
        <dbReference type="EMBL" id="MEO9248769.1"/>
    </source>
</evidence>
<sequence>MARQHIDAVDYHAAGEPFRIVHAGRGAVPDLPGATVADRREAAQAPGAEIDRFRRLLVREPRGHRDMYGGFIVPPNPVQDGDAAAEFGVVFWHQDGYSTACGHGTMALGAWAVETGLVPAPAGGNGAVTVRIDVPSGRVEALVRVLDGGVADVEFVNVPSFSLQLDVTVATSRGEVTADLSWGGAVYAEVHAADLGLGIIPDHYAELVAIGREIKWALNDHPAARCAYNERFSGVYGTILFDRSGGDPLHQRNLVVFADGQADRSPCGSGMAARCATLSTRGLLRPGQTLRHDSIIGTTFTATIEELPDGVRPHIVGRSTHTATTTFVVDDRDELPEGLTLR</sequence>
<dbReference type="SFLD" id="SFLDS00028">
    <property type="entry name" value="Proline_Racemase"/>
    <property type="match status" value="1"/>
</dbReference>
<dbReference type="SUPFAM" id="SSF54506">
    <property type="entry name" value="Diaminopimelate epimerase-like"/>
    <property type="match status" value="1"/>
</dbReference>
<dbReference type="Pfam" id="PF05544">
    <property type="entry name" value="Pro_racemase"/>
    <property type="match status" value="1"/>
</dbReference>
<dbReference type="Gene3D" id="3.10.310.10">
    <property type="entry name" value="Diaminopimelate Epimerase, Chain A, domain 1"/>
    <property type="match status" value="2"/>
</dbReference>
<reference evidence="2 3" key="1">
    <citation type="submission" date="2024-05" db="EMBL/GenBank/DDBJ databases">
        <authorList>
            <person name="Yi C."/>
        </authorList>
    </citation>
    <scope>NUCLEOTIDE SEQUENCE [LARGE SCALE GENOMIC DNA]</scope>
    <source>
        <strain evidence="2 3">XS13</strain>
    </source>
</reference>
<organism evidence="2 3">
    <name type="scientific">Citricoccus nitrophenolicus</name>
    <dbReference type="NCBI Taxonomy" id="863575"/>
    <lineage>
        <taxon>Bacteria</taxon>
        <taxon>Bacillati</taxon>
        <taxon>Actinomycetota</taxon>
        <taxon>Actinomycetes</taxon>
        <taxon>Micrococcales</taxon>
        <taxon>Micrococcaceae</taxon>
        <taxon>Citricoccus</taxon>
    </lineage>
</organism>
<keyword evidence="3" id="KW-1185">Reference proteome</keyword>